<proteinExistence type="predicted"/>
<evidence type="ECO:0000313" key="2">
    <source>
        <dbReference type="Proteomes" id="UP001596957"/>
    </source>
</evidence>
<organism evidence="1 2">
    <name type="scientific">Streptomyces lutosisoli</name>
    <dbReference type="NCBI Taxonomy" id="2665721"/>
    <lineage>
        <taxon>Bacteria</taxon>
        <taxon>Bacillati</taxon>
        <taxon>Actinomycetota</taxon>
        <taxon>Actinomycetes</taxon>
        <taxon>Kitasatosporales</taxon>
        <taxon>Streptomycetaceae</taxon>
        <taxon>Streptomyces</taxon>
    </lineage>
</organism>
<evidence type="ECO:0008006" key="3">
    <source>
        <dbReference type="Google" id="ProtNLM"/>
    </source>
</evidence>
<protein>
    <recommendedName>
        <fullName evidence="3">HPr domain-containing protein</fullName>
    </recommendedName>
</protein>
<reference evidence="2" key="1">
    <citation type="journal article" date="2019" name="Int. J. Syst. Evol. Microbiol.">
        <title>The Global Catalogue of Microorganisms (GCM) 10K type strain sequencing project: providing services to taxonomists for standard genome sequencing and annotation.</title>
        <authorList>
            <consortium name="The Broad Institute Genomics Platform"/>
            <consortium name="The Broad Institute Genome Sequencing Center for Infectious Disease"/>
            <person name="Wu L."/>
            <person name="Ma J."/>
        </authorList>
    </citation>
    <scope>NUCLEOTIDE SEQUENCE [LARGE SCALE GENOMIC DNA]</scope>
    <source>
        <strain evidence="2">CGMCC 4.7198</strain>
    </source>
</reference>
<gene>
    <name evidence="1" type="ORF">ACFQZP_50950</name>
</gene>
<dbReference type="Proteomes" id="UP001596957">
    <property type="component" value="Unassembled WGS sequence"/>
</dbReference>
<keyword evidence="2" id="KW-1185">Reference proteome</keyword>
<evidence type="ECO:0000313" key="1">
    <source>
        <dbReference type="EMBL" id="MFD0289758.1"/>
    </source>
</evidence>
<dbReference type="RefSeq" id="WP_381264606.1">
    <property type="nucleotide sequence ID" value="NZ_JBHTBI010000111.1"/>
</dbReference>
<dbReference type="EMBL" id="JBHTEC010000011">
    <property type="protein sequence ID" value="MFD0289758.1"/>
    <property type="molecule type" value="Genomic_DNA"/>
</dbReference>
<accession>A0ABW2W2L4</accession>
<comment type="caution">
    <text evidence="1">The sequence shown here is derived from an EMBL/GenBank/DDBJ whole genome shotgun (WGS) entry which is preliminary data.</text>
</comment>
<name>A0ABW2W2L4_9ACTN</name>
<sequence>MGELIRASVDPASQVARCPVDSPAGRVVSAAVRADADENGTDRIFLLATGAASSATGLTLALADESEQTADELLHAIEEAARKQDSGGRAA</sequence>